<comment type="caution">
    <text evidence="2">The sequence shown here is derived from an EMBL/GenBank/DDBJ whole genome shotgun (WGS) entry which is preliminary data.</text>
</comment>
<evidence type="ECO:0000256" key="1">
    <source>
        <dbReference type="SAM" id="MobiDB-lite"/>
    </source>
</evidence>
<feature type="compositionally biased region" description="Basic and acidic residues" evidence="1">
    <location>
        <begin position="63"/>
        <end position="76"/>
    </location>
</feature>
<sequence>MSRRDLSRYALRAVPTGAIPCQQRSLSSENVRLRRAYLVDTEWTTWTTKVVETKKSQQLRRKTNNEKPDKHPDTEKQSCSLHKHFPVVRIEPTAKDSESRVTAHCAIRPSIRSIKE</sequence>
<dbReference type="AlphaFoldDB" id="A0A8S4QQN4"/>
<name>A0A8S4QQN4_9NEOP</name>
<protein>
    <submittedName>
        <fullName evidence="2">Jg4274 protein</fullName>
    </submittedName>
</protein>
<feature type="region of interest" description="Disordered" evidence="1">
    <location>
        <begin position="53"/>
        <end position="82"/>
    </location>
</feature>
<proteinExistence type="predicted"/>
<dbReference type="Proteomes" id="UP000838756">
    <property type="component" value="Unassembled WGS sequence"/>
</dbReference>
<evidence type="ECO:0000313" key="3">
    <source>
        <dbReference type="Proteomes" id="UP000838756"/>
    </source>
</evidence>
<gene>
    <name evidence="2" type="primary">jg4274</name>
    <name evidence="2" type="ORF">PAEG_LOCUS4271</name>
</gene>
<keyword evidence="3" id="KW-1185">Reference proteome</keyword>
<reference evidence="2" key="1">
    <citation type="submission" date="2022-03" db="EMBL/GenBank/DDBJ databases">
        <authorList>
            <person name="Lindestad O."/>
        </authorList>
    </citation>
    <scope>NUCLEOTIDE SEQUENCE</scope>
</reference>
<organism evidence="2 3">
    <name type="scientific">Pararge aegeria aegeria</name>
    <dbReference type="NCBI Taxonomy" id="348720"/>
    <lineage>
        <taxon>Eukaryota</taxon>
        <taxon>Metazoa</taxon>
        <taxon>Ecdysozoa</taxon>
        <taxon>Arthropoda</taxon>
        <taxon>Hexapoda</taxon>
        <taxon>Insecta</taxon>
        <taxon>Pterygota</taxon>
        <taxon>Neoptera</taxon>
        <taxon>Endopterygota</taxon>
        <taxon>Lepidoptera</taxon>
        <taxon>Glossata</taxon>
        <taxon>Ditrysia</taxon>
        <taxon>Papilionoidea</taxon>
        <taxon>Nymphalidae</taxon>
        <taxon>Satyrinae</taxon>
        <taxon>Satyrini</taxon>
        <taxon>Parargina</taxon>
        <taxon>Pararge</taxon>
    </lineage>
</organism>
<dbReference type="EMBL" id="CAKXAJ010014450">
    <property type="protein sequence ID" value="CAH2216213.1"/>
    <property type="molecule type" value="Genomic_DNA"/>
</dbReference>
<accession>A0A8S4QQN4</accession>
<evidence type="ECO:0000313" key="2">
    <source>
        <dbReference type="EMBL" id="CAH2216213.1"/>
    </source>
</evidence>